<dbReference type="RefSeq" id="WP_166936886.1">
    <property type="nucleotide sequence ID" value="NZ_BAAADD010000008.1"/>
</dbReference>
<dbReference type="EMBL" id="BAAADD010000008">
    <property type="protein sequence ID" value="GAA0579248.1"/>
    <property type="molecule type" value="Genomic_DNA"/>
</dbReference>
<keyword evidence="1" id="KW-0732">Signal</keyword>
<organism evidence="2 3">
    <name type="scientific">Rhizomicrobium electricum</name>
    <dbReference type="NCBI Taxonomy" id="480070"/>
    <lineage>
        <taxon>Bacteria</taxon>
        <taxon>Pseudomonadati</taxon>
        <taxon>Pseudomonadota</taxon>
        <taxon>Alphaproteobacteria</taxon>
        <taxon>Micropepsales</taxon>
        <taxon>Micropepsaceae</taxon>
        <taxon>Rhizomicrobium</taxon>
    </lineage>
</organism>
<evidence type="ECO:0000313" key="3">
    <source>
        <dbReference type="Proteomes" id="UP001499951"/>
    </source>
</evidence>
<dbReference type="PANTHER" id="PTHR38075">
    <property type="entry name" value="DUF4139 DOMAIN-CONTAINING PROTEIN"/>
    <property type="match status" value="1"/>
</dbReference>
<gene>
    <name evidence="2" type="ORF">GCM10008942_30180</name>
</gene>
<name>A0ABP3Q506_9PROT</name>
<protein>
    <submittedName>
        <fullName evidence="2">DUF4139 domain-containing protein</fullName>
    </submittedName>
</protein>
<feature type="signal peptide" evidence="1">
    <location>
        <begin position="1"/>
        <end position="20"/>
    </location>
</feature>
<sequence>MWRALVLAGLVALTPSAAQVSERPDGVRVTVYHSGGEGDPSSFRDPEPDEGLAFITETRTIDVPAGPATIEFRGVASTIIPQTAAVDGLPVPLLERNFDYDLLSPGSLIGKSIGETVTLVRTDKKTGKTTERKAVIRTGPSGVVLDFGGSYEALDCSGLPERLVFSKVPDGLRDSPTLSIRTNARQAGRYTIKLSYLAANVNWAANYVARLHGDRLDLSGWVTLVNAGDTSFKDVPLDIVAGTVARQEDEDKAVEPTHLYRADACWPTNIRWHKLLEFRDKLMRMAPPPPPPPPPAAAPALMADSMETVAVTGMRASQDLGDYKLYSLNGTTDVNARQTKQLQLLDQKDVPFARIYYAELPSDEEQHAASVMLRMKNSKKNNLGLALPAGMFTATEVSDDHAPVVLKRTEFRDFSVDSPIEVEIGGAMDVYVRAKQIDREVIRRKHDNRTRASGSVRIENHKAAAVDFELRLPVSDKVKIIDESQSHTVTANGMTWTFHIPPGEFKDLRLTVETQD</sequence>
<comment type="caution">
    <text evidence="2">The sequence shown here is derived from an EMBL/GenBank/DDBJ whole genome shotgun (WGS) entry which is preliminary data.</text>
</comment>
<feature type="chain" id="PRO_5046848205" evidence="1">
    <location>
        <begin position="21"/>
        <end position="516"/>
    </location>
</feature>
<keyword evidence="3" id="KW-1185">Reference proteome</keyword>
<reference evidence="3" key="1">
    <citation type="journal article" date="2019" name="Int. J. Syst. Evol. Microbiol.">
        <title>The Global Catalogue of Microorganisms (GCM) 10K type strain sequencing project: providing services to taxonomists for standard genome sequencing and annotation.</title>
        <authorList>
            <consortium name="The Broad Institute Genomics Platform"/>
            <consortium name="The Broad Institute Genome Sequencing Center for Infectious Disease"/>
            <person name="Wu L."/>
            <person name="Ma J."/>
        </authorList>
    </citation>
    <scope>NUCLEOTIDE SEQUENCE [LARGE SCALE GENOMIC DNA]</scope>
    <source>
        <strain evidence="3">JCM 15089</strain>
    </source>
</reference>
<evidence type="ECO:0000256" key="1">
    <source>
        <dbReference type="SAM" id="SignalP"/>
    </source>
</evidence>
<proteinExistence type="predicted"/>
<accession>A0ABP3Q506</accession>
<dbReference type="Proteomes" id="UP001499951">
    <property type="component" value="Unassembled WGS sequence"/>
</dbReference>
<dbReference type="PANTHER" id="PTHR38075:SF1">
    <property type="entry name" value="DUF4139 DOMAIN-CONTAINING PROTEIN"/>
    <property type="match status" value="1"/>
</dbReference>
<evidence type="ECO:0000313" key="2">
    <source>
        <dbReference type="EMBL" id="GAA0579248.1"/>
    </source>
</evidence>